<accession>A0A0J9UBJ5</accession>
<dbReference type="AlphaFoldDB" id="A0A0J9UBJ5"/>
<reference evidence="1" key="3">
    <citation type="submission" date="2015-04" db="EMBL/GenBank/DDBJ databases">
        <authorList>
            <consortium name="FlyBase"/>
        </authorList>
    </citation>
    <scope>NUCLEOTIDE SEQUENCE</scope>
    <source>
        <strain evidence="1">W501</strain>
    </source>
</reference>
<dbReference type="Bgee" id="FBgn0268603">
    <property type="expression patterns" value="Expressed in embryo and 3 other cell types or tissues"/>
</dbReference>
<name>A0A0J9UBJ5_DROSI</name>
<gene>
    <name evidence="1" type="primary">Dsim\GD27313</name>
    <name evidence="1" type="ORF">Dsimw501_GD27313</name>
</gene>
<reference evidence="1" key="2">
    <citation type="submission" date="2014-06" db="EMBL/GenBank/DDBJ databases">
        <authorList>
            <person name="Hu T."/>
            <person name="Eisen M.B."/>
            <person name="Thornton K.R."/>
            <person name="Andolfatto P."/>
        </authorList>
    </citation>
    <scope>NUCLEOTIDE SEQUENCE</scope>
    <source>
        <strain evidence="1">W501</strain>
    </source>
</reference>
<dbReference type="EMBL" id="CM002912">
    <property type="protein sequence ID" value="KMY96690.1"/>
    <property type="molecule type" value="Genomic_DNA"/>
</dbReference>
<evidence type="ECO:0000313" key="1">
    <source>
        <dbReference type="EMBL" id="KMY96690.1"/>
    </source>
</evidence>
<organism evidence="1">
    <name type="scientific">Drosophila simulans</name>
    <name type="common">Fruit fly</name>
    <dbReference type="NCBI Taxonomy" id="7240"/>
    <lineage>
        <taxon>Eukaryota</taxon>
        <taxon>Metazoa</taxon>
        <taxon>Ecdysozoa</taxon>
        <taxon>Arthropoda</taxon>
        <taxon>Hexapoda</taxon>
        <taxon>Insecta</taxon>
        <taxon>Pterygota</taxon>
        <taxon>Neoptera</taxon>
        <taxon>Endopterygota</taxon>
        <taxon>Diptera</taxon>
        <taxon>Brachycera</taxon>
        <taxon>Muscomorpha</taxon>
        <taxon>Ephydroidea</taxon>
        <taxon>Drosophilidae</taxon>
        <taxon>Drosophila</taxon>
        <taxon>Sophophora</taxon>
    </lineage>
</organism>
<proteinExistence type="predicted"/>
<sequence>MCTHPEPRTTQLHTAQHHHHHCCYDLELEPDRMIQRSNLLWPRARQVTIRSKAKSCSNSSCS</sequence>
<protein>
    <submittedName>
        <fullName evidence="1">Uncharacterized protein</fullName>
    </submittedName>
</protein>
<dbReference type="KEGG" id="dsi:Dsimw501_GD27313"/>
<reference evidence="1" key="1">
    <citation type="journal article" date="2013" name="Genome Res.">
        <title>A second-generation assembly of the Drosophila simulans genome provides new insights into patterns of lineage-specific divergence.</title>
        <authorList>
            <person name="Hu T.T."/>
            <person name="Eisen M.B."/>
            <person name="Thornton K.R."/>
            <person name="Andolfatto P."/>
        </authorList>
    </citation>
    <scope>NUCLEOTIDE SEQUENCE [LARGE SCALE GENOMIC DNA]</scope>
    <source>
        <strain evidence="1">W501</strain>
    </source>
</reference>
<dbReference type="Proteomes" id="UP000035880">
    <property type="component" value="Chromosome 3L"/>
</dbReference>